<evidence type="ECO:0000313" key="1">
    <source>
        <dbReference type="EMBL" id="MRX46941.1"/>
    </source>
</evidence>
<evidence type="ECO:0000313" key="2">
    <source>
        <dbReference type="Proteomes" id="UP000462931"/>
    </source>
</evidence>
<accession>A0A7K0FMP8</accession>
<keyword evidence="2" id="KW-1185">Reference proteome</keyword>
<comment type="caution">
    <text evidence="1">The sequence shown here is derived from an EMBL/GenBank/DDBJ whole genome shotgun (WGS) entry which is preliminary data.</text>
</comment>
<organism evidence="1 2">
    <name type="scientific">Pedobacter puniceum</name>
    <dbReference type="NCBI Taxonomy" id="2666136"/>
    <lineage>
        <taxon>Bacteria</taxon>
        <taxon>Pseudomonadati</taxon>
        <taxon>Bacteroidota</taxon>
        <taxon>Sphingobacteriia</taxon>
        <taxon>Sphingobacteriales</taxon>
        <taxon>Sphingobacteriaceae</taxon>
        <taxon>Pedobacter</taxon>
    </lineage>
</organism>
<name>A0A7K0FMP8_9SPHI</name>
<proteinExistence type="predicted"/>
<dbReference type="Proteomes" id="UP000462931">
    <property type="component" value="Unassembled WGS sequence"/>
</dbReference>
<dbReference type="AlphaFoldDB" id="A0A7K0FMP8"/>
<dbReference type="EMBL" id="WKJI01000002">
    <property type="protein sequence ID" value="MRX46941.1"/>
    <property type="molecule type" value="Genomic_DNA"/>
</dbReference>
<sequence length="226" mass="27033">MENGKCNSDELFDILKNIRPEVIFDELTSEYSDMFYSDLFDTYFINSVLRNLKAPTVPLEVKSIKKYKQNYDVEIIPVDIDTRQKLAEYQNELNFIFHKLFTHKDYITFDEERETLIANEGFEYLNSDKFLDLSDKMDALENTIVASEIENERLLNIYNLFRIEQKEKRENAMLQNIYIYSQKNQYNQAVFLVGANHKKSIMQKIIDYEELSEIKLNWRMYGSKQK</sequence>
<reference evidence="1 2" key="1">
    <citation type="submission" date="2019-11" db="EMBL/GenBank/DDBJ databases">
        <authorList>
            <person name="Cheng Q."/>
            <person name="Yang Z."/>
        </authorList>
    </citation>
    <scope>NUCLEOTIDE SEQUENCE [LARGE SCALE GENOMIC DNA]</scope>
    <source>
        <strain evidence="1 2">HX-22-1</strain>
    </source>
</reference>
<gene>
    <name evidence="1" type="ORF">GJJ64_07075</name>
</gene>
<protein>
    <submittedName>
        <fullName evidence="1">Uncharacterized protein</fullName>
    </submittedName>
</protein>